<evidence type="ECO:0000256" key="4">
    <source>
        <dbReference type="ARBA" id="ARBA00022842"/>
    </source>
</evidence>
<evidence type="ECO:0000256" key="1">
    <source>
        <dbReference type="ARBA" id="ARBA00009589"/>
    </source>
</evidence>
<dbReference type="OrthoDB" id="6503940at2759"/>
<evidence type="ECO:0000256" key="2">
    <source>
        <dbReference type="ARBA" id="ARBA00022723"/>
    </source>
</evidence>
<dbReference type="PANTHER" id="PTHR12103">
    <property type="entry name" value="5'-NUCLEOTIDASE DOMAIN-CONTAINING"/>
    <property type="match status" value="1"/>
</dbReference>
<dbReference type="InterPro" id="IPR036412">
    <property type="entry name" value="HAD-like_sf"/>
</dbReference>
<protein>
    <submittedName>
        <fullName evidence="5">5'-nucleotidase domain-containing protein</fullName>
    </submittedName>
</protein>
<dbReference type="InterPro" id="IPR008380">
    <property type="entry name" value="HAD-SF_hydro_IG_5-nucl"/>
</dbReference>
<dbReference type="GO" id="GO:0008253">
    <property type="term" value="F:5'-nucleotidase activity"/>
    <property type="evidence" value="ECO:0007669"/>
    <property type="project" value="TreeGrafter"/>
</dbReference>
<accession>A0A9Q0LD13</accession>
<comment type="caution">
    <text evidence="5">The sequence shown here is derived from an EMBL/GenBank/DDBJ whole genome shotgun (WGS) entry which is preliminary data.</text>
</comment>
<organism evidence="5 6">
    <name type="scientific">Anaeramoeba ignava</name>
    <name type="common">Anaerobic marine amoeba</name>
    <dbReference type="NCBI Taxonomy" id="1746090"/>
    <lineage>
        <taxon>Eukaryota</taxon>
        <taxon>Metamonada</taxon>
        <taxon>Anaeramoebidae</taxon>
        <taxon>Anaeramoeba</taxon>
    </lineage>
</organism>
<evidence type="ECO:0000313" key="6">
    <source>
        <dbReference type="Proteomes" id="UP001149090"/>
    </source>
</evidence>
<keyword evidence="6" id="KW-1185">Reference proteome</keyword>
<keyword evidence="3" id="KW-0378">Hydrolase</keyword>
<evidence type="ECO:0000256" key="3">
    <source>
        <dbReference type="ARBA" id="ARBA00022801"/>
    </source>
</evidence>
<reference evidence="5" key="1">
    <citation type="submission" date="2022-10" db="EMBL/GenBank/DDBJ databases">
        <title>Novel sulphate-reducing endosymbionts in the free-living metamonad Anaeramoeba.</title>
        <authorList>
            <person name="Jerlstrom-Hultqvist J."/>
            <person name="Cepicka I."/>
            <person name="Gallot-Lavallee L."/>
            <person name="Salas-Leiva D."/>
            <person name="Curtis B.A."/>
            <person name="Zahonova K."/>
            <person name="Pipaliya S."/>
            <person name="Dacks J."/>
            <person name="Roger A.J."/>
        </authorList>
    </citation>
    <scope>NUCLEOTIDE SEQUENCE</scope>
    <source>
        <strain evidence="5">BMAN</strain>
    </source>
</reference>
<keyword evidence="4" id="KW-0460">Magnesium</keyword>
<dbReference type="EMBL" id="JAPDFW010000093">
    <property type="protein sequence ID" value="KAJ5070627.1"/>
    <property type="molecule type" value="Genomic_DNA"/>
</dbReference>
<dbReference type="AlphaFoldDB" id="A0A9Q0LD13"/>
<keyword evidence="2" id="KW-0479">Metal-binding</keyword>
<dbReference type="PANTHER" id="PTHR12103:SF12">
    <property type="entry name" value="FI20020P1"/>
    <property type="match status" value="1"/>
</dbReference>
<sequence>MNKVNFWKQFQETRFIGFDLDNTLIQYKIQNLAKLLFECIQNYLVKEPNLSNLKECVFNPKICAKGNIIDFEKGNILKLDEENKITIAFHGSKRLSNQDIMKQYDNGFLKSFTGKRDEKFLPLATEFGIGLGSFVASLIDLFDQEIKKGNDLKYSSLANHLYSAMDRNFVEWENGQYFRTIEANPTKYVIPSPKTRLLLEKLIENKKELFVVTNSIPEYTRLLLDVCIGKDWRKFFKIIVYSSSKPRFFNLDNPFEICLPENEDKKSIVEFLHGNFKQLENELKKLTNPKNENENEKFCYFGDHLISDIQACKLNSNWITTGIISELNKINSNEHEIWGNFFYCKESLEESKTEDKKSFWKLISDKYCDYVTSSLEDFYNEYQEFLNKKN</sequence>
<dbReference type="Proteomes" id="UP001149090">
    <property type="component" value="Unassembled WGS sequence"/>
</dbReference>
<comment type="similarity">
    <text evidence="1">Belongs to the 5'(3')-deoxyribonucleotidase family.</text>
</comment>
<dbReference type="Pfam" id="PF05761">
    <property type="entry name" value="5_nucleotid"/>
    <property type="match status" value="1"/>
</dbReference>
<gene>
    <name evidence="5" type="ORF">M0811_10697</name>
</gene>
<dbReference type="InterPro" id="IPR023214">
    <property type="entry name" value="HAD_sf"/>
</dbReference>
<evidence type="ECO:0000313" key="5">
    <source>
        <dbReference type="EMBL" id="KAJ5070627.1"/>
    </source>
</evidence>
<name>A0A9Q0LD13_ANAIG</name>
<dbReference type="OMA" id="LWARGNR"/>
<dbReference type="SUPFAM" id="SSF56784">
    <property type="entry name" value="HAD-like"/>
    <property type="match status" value="1"/>
</dbReference>
<proteinExistence type="inferred from homology"/>
<dbReference type="GO" id="GO:0046872">
    <property type="term" value="F:metal ion binding"/>
    <property type="evidence" value="ECO:0007669"/>
    <property type="project" value="UniProtKB-KW"/>
</dbReference>
<dbReference type="Gene3D" id="3.40.50.1000">
    <property type="entry name" value="HAD superfamily/HAD-like"/>
    <property type="match status" value="1"/>
</dbReference>